<evidence type="ECO:0000256" key="2">
    <source>
        <dbReference type="ARBA" id="ARBA00022679"/>
    </source>
</evidence>
<feature type="transmembrane region" description="Helical" evidence="6">
    <location>
        <begin position="130"/>
        <end position="149"/>
    </location>
</feature>
<dbReference type="GO" id="GO:0016740">
    <property type="term" value="F:transferase activity"/>
    <property type="evidence" value="ECO:0007669"/>
    <property type="project" value="UniProtKB-KW"/>
</dbReference>
<dbReference type="Pfam" id="PF01040">
    <property type="entry name" value="UbiA"/>
    <property type="match status" value="1"/>
</dbReference>
<dbReference type="PANTHER" id="PTHR13929">
    <property type="entry name" value="1,4-DIHYDROXY-2-NAPHTHOATE OCTAPRENYLTRANSFERASE"/>
    <property type="match status" value="1"/>
</dbReference>
<dbReference type="Proteomes" id="UP001604277">
    <property type="component" value="Unassembled WGS sequence"/>
</dbReference>
<protein>
    <submittedName>
        <fullName evidence="7">Dihydroxy-1</fullName>
    </submittedName>
</protein>
<feature type="transmembrane region" description="Helical" evidence="6">
    <location>
        <begin position="373"/>
        <end position="392"/>
    </location>
</feature>
<evidence type="ECO:0000256" key="1">
    <source>
        <dbReference type="ARBA" id="ARBA00004141"/>
    </source>
</evidence>
<comment type="caution">
    <text evidence="7">The sequence shown here is derived from an EMBL/GenBank/DDBJ whole genome shotgun (WGS) entry which is preliminary data.</text>
</comment>
<feature type="transmembrane region" description="Helical" evidence="6">
    <location>
        <begin position="231"/>
        <end position="252"/>
    </location>
</feature>
<evidence type="ECO:0000256" key="6">
    <source>
        <dbReference type="SAM" id="Phobius"/>
    </source>
</evidence>
<dbReference type="PANTHER" id="PTHR13929:SF0">
    <property type="entry name" value="UBIA PRENYLTRANSFERASE DOMAIN-CONTAINING PROTEIN 1"/>
    <property type="match status" value="1"/>
</dbReference>
<dbReference type="InterPro" id="IPR026046">
    <property type="entry name" value="UBIAD1"/>
</dbReference>
<keyword evidence="4 6" id="KW-1133">Transmembrane helix</keyword>
<keyword evidence="8" id="KW-1185">Reference proteome</keyword>
<feature type="transmembrane region" description="Helical" evidence="6">
    <location>
        <begin position="264"/>
        <end position="285"/>
    </location>
</feature>
<dbReference type="HAMAP" id="MF_01938">
    <property type="entry name" value="MenA_2"/>
    <property type="match status" value="1"/>
</dbReference>
<feature type="transmembrane region" description="Helical" evidence="6">
    <location>
        <begin position="202"/>
        <end position="219"/>
    </location>
</feature>
<dbReference type="AlphaFoldDB" id="A0ABD1VIY3"/>
<dbReference type="EMBL" id="JBFOLJ010000005">
    <property type="protein sequence ID" value="KAL2537171.1"/>
    <property type="molecule type" value="Genomic_DNA"/>
</dbReference>
<feature type="transmembrane region" description="Helical" evidence="6">
    <location>
        <begin position="104"/>
        <end position="124"/>
    </location>
</feature>
<dbReference type="CDD" id="cd13962">
    <property type="entry name" value="PT_UbiA_UBIAD1"/>
    <property type="match status" value="1"/>
</dbReference>
<comment type="subcellular location">
    <subcellularLocation>
        <location evidence="1">Membrane</location>
        <topology evidence="1">Multi-pass membrane protein</topology>
    </subcellularLocation>
</comment>
<dbReference type="InterPro" id="IPR000537">
    <property type="entry name" value="UbiA_prenyltransferase"/>
</dbReference>
<keyword evidence="2" id="KW-0808">Transferase</keyword>
<evidence type="ECO:0000313" key="7">
    <source>
        <dbReference type="EMBL" id="KAL2537171.1"/>
    </source>
</evidence>
<evidence type="ECO:0000256" key="4">
    <source>
        <dbReference type="ARBA" id="ARBA00022989"/>
    </source>
</evidence>
<dbReference type="NCBIfam" id="TIGR02235">
    <property type="entry name" value="menA_cyano-plnt"/>
    <property type="match status" value="1"/>
</dbReference>
<keyword evidence="5 6" id="KW-0472">Membrane</keyword>
<accession>A0ABD1VIY3</accession>
<feature type="transmembrane region" description="Helical" evidence="6">
    <location>
        <begin position="331"/>
        <end position="353"/>
    </location>
</feature>
<organism evidence="7 8">
    <name type="scientific">Forsythia ovata</name>
    <dbReference type="NCBI Taxonomy" id="205694"/>
    <lineage>
        <taxon>Eukaryota</taxon>
        <taxon>Viridiplantae</taxon>
        <taxon>Streptophyta</taxon>
        <taxon>Embryophyta</taxon>
        <taxon>Tracheophyta</taxon>
        <taxon>Spermatophyta</taxon>
        <taxon>Magnoliopsida</taxon>
        <taxon>eudicotyledons</taxon>
        <taxon>Gunneridae</taxon>
        <taxon>Pentapetalae</taxon>
        <taxon>asterids</taxon>
        <taxon>lamiids</taxon>
        <taxon>Lamiales</taxon>
        <taxon>Oleaceae</taxon>
        <taxon>Forsythieae</taxon>
        <taxon>Forsythia</taxon>
    </lineage>
</organism>
<feature type="transmembrane region" description="Helical" evidence="6">
    <location>
        <begin position="177"/>
        <end position="196"/>
    </location>
</feature>
<evidence type="ECO:0000313" key="8">
    <source>
        <dbReference type="Proteomes" id="UP001604277"/>
    </source>
</evidence>
<dbReference type="GO" id="GO:0016020">
    <property type="term" value="C:membrane"/>
    <property type="evidence" value="ECO:0007669"/>
    <property type="project" value="UniProtKB-SubCell"/>
</dbReference>
<name>A0ABD1VIY3_9LAMI</name>
<evidence type="ECO:0000256" key="5">
    <source>
        <dbReference type="ARBA" id="ARBA00023136"/>
    </source>
</evidence>
<proteinExistence type="inferred from homology"/>
<gene>
    <name evidence="7" type="ORF">Fot_18562</name>
</gene>
<evidence type="ECO:0000256" key="3">
    <source>
        <dbReference type="ARBA" id="ARBA00022692"/>
    </source>
</evidence>
<sequence length="402" mass="43736">MADIAIFCSTIHGSGIKILNDYLLNKNITTRAHPVFSIPDSSQRLLCYSYSNKKTHTRQLKSKPKHPHLGNLLKCRAVHDDAAAEKQSNEDISRATLLWRAIKLPIYSVALVPLTVGSAAAYLQTGLYSGTRYLTLLASSVLIITWLNLSNDVYDFDTGADKNKEESVVNIVGSRTGTLIVACLFLVLGFVGLTWVSVEAGSMHSILLLASAVICGYIYQCPPFRLSYHGLGEPLCFSAFGPFATTAFYLLQSGASELSIDGKVISASLLVGFTTSLILFCSHFHQIKEDKAVGKISPLVRLGTEAGSKVVKMVVVTLYSLLFVLGLGQTLPFSCVILCALTLPMGNLVVSYVEKNHKDKTKIFMAKYYCVRLHALFGAALAAGMVAARMFARKQLPEAIIL</sequence>
<keyword evidence="3 6" id="KW-0812">Transmembrane</keyword>
<dbReference type="GO" id="GO:0042180">
    <property type="term" value="P:ketone metabolic process"/>
    <property type="evidence" value="ECO:0007669"/>
    <property type="project" value="UniProtKB-ARBA"/>
</dbReference>
<dbReference type="InterPro" id="IPR011937">
    <property type="entry name" value="DHNA_phytyltransferase_MenA"/>
</dbReference>
<dbReference type="GO" id="GO:0044281">
    <property type="term" value="P:small molecule metabolic process"/>
    <property type="evidence" value="ECO:0007669"/>
    <property type="project" value="UniProtKB-ARBA"/>
</dbReference>
<reference evidence="8" key="1">
    <citation type="submission" date="2024-07" db="EMBL/GenBank/DDBJ databases">
        <title>Two chromosome-level genome assemblies of Korean endemic species Abeliophyllum distichum and Forsythia ovata (Oleaceae).</title>
        <authorList>
            <person name="Jang H."/>
        </authorList>
    </citation>
    <scope>NUCLEOTIDE SEQUENCE [LARGE SCALE GENOMIC DNA]</scope>
</reference>
<feature type="transmembrane region" description="Helical" evidence="6">
    <location>
        <begin position="306"/>
        <end position="325"/>
    </location>
</feature>